<keyword evidence="1" id="KW-0378">Hydrolase</keyword>
<dbReference type="Proteomes" id="UP000287651">
    <property type="component" value="Unassembled WGS sequence"/>
</dbReference>
<proteinExistence type="predicted"/>
<dbReference type="GO" id="GO:0004386">
    <property type="term" value="F:helicase activity"/>
    <property type="evidence" value="ECO:0007669"/>
    <property type="project" value="TreeGrafter"/>
</dbReference>
<organism evidence="6 7">
    <name type="scientific">Ensete ventricosum</name>
    <name type="common">Abyssinian banana</name>
    <name type="synonym">Musa ensete</name>
    <dbReference type="NCBI Taxonomy" id="4639"/>
    <lineage>
        <taxon>Eukaryota</taxon>
        <taxon>Viridiplantae</taxon>
        <taxon>Streptophyta</taxon>
        <taxon>Embryophyta</taxon>
        <taxon>Tracheophyta</taxon>
        <taxon>Spermatophyta</taxon>
        <taxon>Magnoliopsida</taxon>
        <taxon>Liliopsida</taxon>
        <taxon>Zingiberales</taxon>
        <taxon>Musaceae</taxon>
        <taxon>Ensete</taxon>
    </lineage>
</organism>
<evidence type="ECO:0008006" key="8">
    <source>
        <dbReference type="Google" id="ProtNLM"/>
    </source>
</evidence>
<evidence type="ECO:0000313" key="7">
    <source>
        <dbReference type="Proteomes" id="UP000287651"/>
    </source>
</evidence>
<evidence type="ECO:0000256" key="1">
    <source>
        <dbReference type="ARBA" id="ARBA00022801"/>
    </source>
</evidence>
<dbReference type="GO" id="GO:0005634">
    <property type="term" value="C:nucleus"/>
    <property type="evidence" value="ECO:0007669"/>
    <property type="project" value="TreeGrafter"/>
</dbReference>
<keyword evidence="2" id="KW-0067">ATP-binding</keyword>
<dbReference type="Pfam" id="PF26026">
    <property type="entry name" value="RNA_hel_CTD"/>
    <property type="match status" value="1"/>
</dbReference>
<evidence type="ECO:0000256" key="3">
    <source>
        <dbReference type="SAM" id="MobiDB-lite"/>
    </source>
</evidence>
<name>A0A427B6I0_ENSVE</name>
<dbReference type="EMBL" id="AMZH03000371">
    <property type="protein sequence ID" value="RRT84091.1"/>
    <property type="molecule type" value="Genomic_DNA"/>
</dbReference>
<feature type="domain" description="RNA helicase C-terminal" evidence="5">
    <location>
        <begin position="456"/>
        <end position="491"/>
    </location>
</feature>
<protein>
    <recommendedName>
        <fullName evidence="8">Helicase-associated domain-containing protein</fullName>
    </recommendedName>
</protein>
<gene>
    <name evidence="6" type="ORF">B296_00001459</name>
</gene>
<dbReference type="GO" id="GO:0003723">
    <property type="term" value="F:RNA binding"/>
    <property type="evidence" value="ECO:0007669"/>
    <property type="project" value="TreeGrafter"/>
</dbReference>
<accession>A0A427B6I0</accession>
<dbReference type="PANTHER" id="PTHR18934">
    <property type="entry name" value="ATP-DEPENDENT RNA HELICASE"/>
    <property type="match status" value="1"/>
</dbReference>
<evidence type="ECO:0000256" key="2">
    <source>
        <dbReference type="ARBA" id="ARBA00022806"/>
    </source>
</evidence>
<dbReference type="InterPro" id="IPR059023">
    <property type="entry name" value="RNA_hel_CTD"/>
</dbReference>
<comment type="caution">
    <text evidence="6">The sequence shown here is derived from an EMBL/GenBank/DDBJ whole genome shotgun (WGS) entry which is preliminary data.</text>
</comment>
<reference evidence="6 7" key="1">
    <citation type="journal article" date="2014" name="Agronomy (Basel)">
        <title>A Draft Genome Sequence for Ensete ventricosum, the Drought-Tolerant Tree Against Hunger.</title>
        <authorList>
            <person name="Harrison J."/>
            <person name="Moore K.A."/>
            <person name="Paszkiewicz K."/>
            <person name="Jones T."/>
            <person name="Grant M."/>
            <person name="Ambacheew D."/>
            <person name="Muzemil S."/>
            <person name="Studholme D.J."/>
        </authorList>
    </citation>
    <scope>NUCLEOTIDE SEQUENCE [LARGE SCALE GENOMIC DNA]</scope>
</reference>
<dbReference type="InterPro" id="IPR048333">
    <property type="entry name" value="HA2_WH"/>
</dbReference>
<evidence type="ECO:0000259" key="5">
    <source>
        <dbReference type="Pfam" id="PF26026"/>
    </source>
</evidence>
<evidence type="ECO:0000259" key="4">
    <source>
        <dbReference type="Pfam" id="PF04408"/>
    </source>
</evidence>
<feature type="non-terminal residue" evidence="6">
    <location>
        <position position="1"/>
    </location>
</feature>
<sequence>RRRVHERQRAIMLSAVVLRGCRRLTMPVARSPPLCAVYPRTTCPNLRGSLILLNPRLLPMKTGGGAGVYVPPIPRLRSMIASANGTLTTARSVDYDWRDGGGQGIAVSPPPPATTSSGADGYPSYFHQQSSHYARYAYDDYSDDESDRDVEALPGSNKVGGVSIPVGLQREVDGILGEYIARKRTNRESFPSIGFSRSSSTDSFATDEGFFEQQDLQTSTSVVMEKILRRRSLQLRNQQQTWQDSSEGQNMLEFRRSLPAFKEKETLLAAISQNQVFQNYMVKRDVVQNAIEYLKVIGALDDKEELTVLGRKRSEGLFCESAKSQFSCRDYSDHIALVRAYDGWKDAEREHSGYEYCWKNFLSAQTLKAIDSLRKQFLFLLKDTGLVTDSFSTCNKWSQDENLIRAVICAGLYPGNKEKSISLKTMEDGQVMLSSVSFFLFGLLDDRSEYMLPDGHLKMLGGYLEFFMNPDLQSTYLNLKRELEELIYFKVSLNTSF</sequence>
<keyword evidence="2" id="KW-0347">Helicase</keyword>
<feature type="region of interest" description="Disordered" evidence="3">
    <location>
        <begin position="101"/>
        <end position="124"/>
    </location>
</feature>
<keyword evidence="2" id="KW-0547">Nucleotide-binding</keyword>
<dbReference type="AlphaFoldDB" id="A0A427B6I0"/>
<evidence type="ECO:0000313" key="6">
    <source>
        <dbReference type="EMBL" id="RRT84091.1"/>
    </source>
</evidence>
<dbReference type="Pfam" id="PF04408">
    <property type="entry name" value="WHD_HA2"/>
    <property type="match status" value="1"/>
</dbReference>
<feature type="domain" description="Helicase associated" evidence="4">
    <location>
        <begin position="290"/>
        <end position="312"/>
    </location>
</feature>
<dbReference type="PANTHER" id="PTHR18934:SF229">
    <property type="entry name" value="DEXH-BOX ATP-DEPENDENT RNA HELICASE DEXH3"/>
    <property type="match status" value="1"/>
</dbReference>